<dbReference type="InterPro" id="IPR035917">
    <property type="entry name" value="YjbQ-like_sf"/>
</dbReference>
<dbReference type="NCBIfam" id="TIGR00149">
    <property type="entry name" value="TIGR00149_YjbQ"/>
    <property type="match status" value="1"/>
</dbReference>
<dbReference type="SUPFAM" id="SSF111038">
    <property type="entry name" value="YjbQ-like"/>
    <property type="match status" value="1"/>
</dbReference>
<dbReference type="PROSITE" id="PS01314">
    <property type="entry name" value="UPF0047"/>
    <property type="match status" value="1"/>
</dbReference>
<proteinExistence type="inferred from homology"/>
<name>A0AAF0EBK8_9BASI</name>
<organism evidence="2 3">
    <name type="scientific">Malassezia equina</name>
    <dbReference type="NCBI Taxonomy" id="1381935"/>
    <lineage>
        <taxon>Eukaryota</taxon>
        <taxon>Fungi</taxon>
        <taxon>Dikarya</taxon>
        <taxon>Basidiomycota</taxon>
        <taxon>Ustilaginomycotina</taxon>
        <taxon>Malasseziomycetes</taxon>
        <taxon>Malasseziales</taxon>
        <taxon>Malasseziaceae</taxon>
        <taxon>Malassezia</taxon>
    </lineage>
</organism>
<accession>A0AAF0EBK8</accession>
<dbReference type="EMBL" id="CP119901">
    <property type="protein sequence ID" value="WFD22515.1"/>
    <property type="molecule type" value="Genomic_DNA"/>
</dbReference>
<dbReference type="PANTHER" id="PTHR30615">
    <property type="entry name" value="UNCHARACTERIZED PROTEIN YJBQ-RELATED"/>
    <property type="match status" value="1"/>
</dbReference>
<dbReference type="Pfam" id="PF01894">
    <property type="entry name" value="YjbQ"/>
    <property type="match status" value="1"/>
</dbReference>
<gene>
    <name evidence="2" type="primary">BEM3_1</name>
    <name evidence="2" type="ORF">MEQU1_001187</name>
</gene>
<sequence>MVYPPSSLAPRAATSAAADEHSDETALHEAATLYAASPHVHVDERERAKRARRAQYGQRSLFFWGPASHISPSWLLGLVLVLGLLWTLWPRAPPPHPAARVAAPRSMAEGAAPAPPPSIPVCVPRMPAQKTFTLSSRSKGCHLVQDEVEREVRDMLRGVQAGLLTLFLQHTSAALSLNENFDKDVRTDMDMAMDHIVPESLPWCHTDEGPDDSASHSKSSLIGPSVTIPITNGRMNLGTWQGVYLCEFRRMKHARRIVATVLP</sequence>
<dbReference type="InterPro" id="IPR001602">
    <property type="entry name" value="UPF0047_YjbQ-like"/>
</dbReference>
<evidence type="ECO:0000256" key="1">
    <source>
        <dbReference type="ARBA" id="ARBA00005534"/>
    </source>
</evidence>
<dbReference type="PANTHER" id="PTHR30615:SF8">
    <property type="entry name" value="UPF0047 PROTEIN C4A8.02C"/>
    <property type="match status" value="1"/>
</dbReference>
<comment type="similarity">
    <text evidence="1">Belongs to the UPF0047 family.</text>
</comment>
<keyword evidence="3" id="KW-1185">Reference proteome</keyword>
<dbReference type="AlphaFoldDB" id="A0AAF0EBK8"/>
<dbReference type="Proteomes" id="UP001214415">
    <property type="component" value="Chromosome 2"/>
</dbReference>
<reference evidence="2" key="1">
    <citation type="submission" date="2023-03" db="EMBL/GenBank/DDBJ databases">
        <title>Mating type loci evolution in Malassezia.</title>
        <authorList>
            <person name="Coelho M.A."/>
        </authorList>
    </citation>
    <scope>NUCLEOTIDE SEQUENCE</scope>
    <source>
        <strain evidence="2">CBS 12830</strain>
    </source>
</reference>
<dbReference type="Gene3D" id="2.60.120.460">
    <property type="entry name" value="YjbQ-like"/>
    <property type="match status" value="1"/>
</dbReference>
<evidence type="ECO:0000313" key="2">
    <source>
        <dbReference type="EMBL" id="WFD22515.1"/>
    </source>
</evidence>
<evidence type="ECO:0000313" key="3">
    <source>
        <dbReference type="Proteomes" id="UP001214415"/>
    </source>
</evidence>
<protein>
    <submittedName>
        <fullName evidence="2">Rho GTPase activating protein</fullName>
    </submittedName>
</protein>